<organism evidence="2 3">
    <name type="scientific">Kribbella lupini</name>
    <dbReference type="NCBI Taxonomy" id="291602"/>
    <lineage>
        <taxon>Bacteria</taxon>
        <taxon>Bacillati</taxon>
        <taxon>Actinomycetota</taxon>
        <taxon>Actinomycetes</taxon>
        <taxon>Propionibacteriales</taxon>
        <taxon>Kribbellaceae</taxon>
        <taxon>Kribbella</taxon>
    </lineage>
</organism>
<gene>
    <name evidence="2" type="ORF">GCM10009741_49030</name>
</gene>
<protein>
    <submittedName>
        <fullName evidence="2">CGNR zinc finger domain-containing protein</fullName>
    </submittedName>
</protein>
<dbReference type="PANTHER" id="PTHR35525:SF3">
    <property type="entry name" value="BLL6575 PROTEIN"/>
    <property type="match status" value="1"/>
</dbReference>
<reference evidence="3" key="1">
    <citation type="journal article" date="2019" name="Int. J. Syst. Evol. Microbiol.">
        <title>The Global Catalogue of Microorganisms (GCM) 10K type strain sequencing project: providing services to taxonomists for standard genome sequencing and annotation.</title>
        <authorList>
            <consortium name="The Broad Institute Genomics Platform"/>
            <consortium name="The Broad Institute Genome Sequencing Center for Infectious Disease"/>
            <person name="Wu L."/>
            <person name="Ma J."/>
        </authorList>
    </citation>
    <scope>NUCLEOTIDE SEQUENCE [LARGE SCALE GENOMIC DNA]</scope>
    <source>
        <strain evidence="3">JCM 14303</strain>
    </source>
</reference>
<dbReference type="SUPFAM" id="SSF160904">
    <property type="entry name" value="Jann2411-like"/>
    <property type="match status" value="1"/>
</dbReference>
<dbReference type="EMBL" id="BAAANC010000002">
    <property type="protein sequence ID" value="GAA1540422.1"/>
    <property type="molecule type" value="Genomic_DNA"/>
</dbReference>
<accession>A0ABP4MAH8</accession>
<dbReference type="InterPro" id="IPR021005">
    <property type="entry name" value="Znf_CGNR"/>
</dbReference>
<dbReference type="Proteomes" id="UP001500363">
    <property type="component" value="Unassembled WGS sequence"/>
</dbReference>
<dbReference type="Pfam" id="PF11706">
    <property type="entry name" value="zf-CGNR"/>
    <property type="match status" value="1"/>
</dbReference>
<dbReference type="Pfam" id="PF07336">
    <property type="entry name" value="ABATE"/>
    <property type="match status" value="1"/>
</dbReference>
<evidence type="ECO:0000313" key="3">
    <source>
        <dbReference type="Proteomes" id="UP001500363"/>
    </source>
</evidence>
<dbReference type="InterPro" id="IPR010852">
    <property type="entry name" value="ABATE"/>
</dbReference>
<comment type="caution">
    <text evidence="2">The sequence shown here is derived from an EMBL/GenBank/DDBJ whole genome shotgun (WGS) entry which is preliminary data.</text>
</comment>
<dbReference type="RefSeq" id="WP_344177871.1">
    <property type="nucleotide sequence ID" value="NZ_BAAANC010000002.1"/>
</dbReference>
<proteinExistence type="predicted"/>
<dbReference type="Gene3D" id="1.10.3300.10">
    <property type="entry name" value="Jann2411-like domain"/>
    <property type="match status" value="1"/>
</dbReference>
<evidence type="ECO:0000313" key="2">
    <source>
        <dbReference type="EMBL" id="GAA1540422.1"/>
    </source>
</evidence>
<evidence type="ECO:0000259" key="1">
    <source>
        <dbReference type="Pfam" id="PF11706"/>
    </source>
</evidence>
<dbReference type="InterPro" id="IPR023286">
    <property type="entry name" value="ABATE_dom_sf"/>
</dbReference>
<feature type="domain" description="Zinc finger CGNR" evidence="1">
    <location>
        <begin position="162"/>
        <end position="205"/>
    </location>
</feature>
<dbReference type="PANTHER" id="PTHR35525">
    <property type="entry name" value="BLL6575 PROTEIN"/>
    <property type="match status" value="1"/>
</dbReference>
<keyword evidence="3" id="KW-1185">Reference proteome</keyword>
<sequence length="216" mass="22921">MAAEDNPPLRIVGGHLTLDLVNTVAPRRPAVADRHEYLAEPADLLEWAQRIELIDVAEAAAVEAAWSAAPGSGQQALRATLEVREASYALLAHRLGVSEAALDPSVAVGNLNLHWAAASARSALVLDGATVRLDVGITPAQVIPDRLARIAVDFLTTADTSRLKECPVEEGGCGFLFLDHSRNGTRRWCAMADCGSTAKARRLTASRRARATGQTG</sequence>
<name>A0ABP4MAH8_9ACTN</name>